<dbReference type="PROSITE" id="PS01081">
    <property type="entry name" value="HTH_TETR_1"/>
    <property type="match status" value="1"/>
</dbReference>
<proteinExistence type="predicted"/>
<dbReference type="GO" id="GO:0003677">
    <property type="term" value="F:DNA binding"/>
    <property type="evidence" value="ECO:0007669"/>
    <property type="project" value="UniProtKB-KW"/>
</dbReference>
<gene>
    <name evidence="3" type="ORF">MNBD_ALPHA04-2260</name>
</gene>
<dbReference type="PANTHER" id="PTHR43479">
    <property type="entry name" value="ACREF/ENVCD OPERON REPRESSOR-RELATED"/>
    <property type="match status" value="1"/>
</dbReference>
<name>A0A3B0SJL8_9ZZZZ</name>
<protein>
    <submittedName>
        <fullName evidence="3">Transcriptional regulator, AcrR family</fullName>
    </submittedName>
</protein>
<reference evidence="3" key="1">
    <citation type="submission" date="2018-06" db="EMBL/GenBank/DDBJ databases">
        <authorList>
            <person name="Zhirakovskaya E."/>
        </authorList>
    </citation>
    <scope>NUCLEOTIDE SEQUENCE</scope>
</reference>
<dbReference type="InterPro" id="IPR001647">
    <property type="entry name" value="HTH_TetR"/>
</dbReference>
<dbReference type="InterPro" id="IPR009057">
    <property type="entry name" value="Homeodomain-like_sf"/>
</dbReference>
<organism evidence="3">
    <name type="scientific">hydrothermal vent metagenome</name>
    <dbReference type="NCBI Taxonomy" id="652676"/>
    <lineage>
        <taxon>unclassified sequences</taxon>
        <taxon>metagenomes</taxon>
        <taxon>ecological metagenomes</taxon>
    </lineage>
</organism>
<dbReference type="AlphaFoldDB" id="A0A3B0SJL8"/>
<sequence length="196" mass="21238">MQEEKTISNQKRTEKTRKQLISIGKKLFVEQGFAATSTPEIVKAAGVTRGALYHHFKDKKDLFRAVVASDCEAVGREINRGSEAADNIIDMLKTGSSSFVKAITSQGRARTILIEGPAVLGQKELLEIEDQFTRLTLKQGLEAAIRQGAIKPFSLQPLVALVSSMLDGAALKVQAGMDFADVEPIIHAFIDGLAAE</sequence>
<dbReference type="InterPro" id="IPR049484">
    <property type="entry name" value="Rv0078-like_C"/>
</dbReference>
<dbReference type="EMBL" id="UOEF01000314">
    <property type="protein sequence ID" value="VAW00969.1"/>
    <property type="molecule type" value="Genomic_DNA"/>
</dbReference>
<feature type="domain" description="HTH tetR-type" evidence="2">
    <location>
        <begin position="14"/>
        <end position="74"/>
    </location>
</feature>
<accession>A0A3B0SJL8</accession>
<dbReference type="PROSITE" id="PS50977">
    <property type="entry name" value="HTH_TETR_2"/>
    <property type="match status" value="1"/>
</dbReference>
<evidence type="ECO:0000256" key="1">
    <source>
        <dbReference type="ARBA" id="ARBA00023125"/>
    </source>
</evidence>
<dbReference type="PANTHER" id="PTHR43479:SF11">
    <property type="entry name" value="ACREF_ENVCD OPERON REPRESSOR-RELATED"/>
    <property type="match status" value="1"/>
</dbReference>
<dbReference type="PRINTS" id="PR00455">
    <property type="entry name" value="HTHTETR"/>
</dbReference>
<dbReference type="Pfam" id="PF00440">
    <property type="entry name" value="TetR_N"/>
    <property type="match status" value="1"/>
</dbReference>
<evidence type="ECO:0000259" key="2">
    <source>
        <dbReference type="PROSITE" id="PS50977"/>
    </source>
</evidence>
<evidence type="ECO:0000313" key="3">
    <source>
        <dbReference type="EMBL" id="VAW00969.1"/>
    </source>
</evidence>
<dbReference type="SUPFAM" id="SSF46689">
    <property type="entry name" value="Homeodomain-like"/>
    <property type="match status" value="1"/>
</dbReference>
<keyword evidence="1" id="KW-0238">DNA-binding</keyword>
<dbReference type="InterPro" id="IPR050624">
    <property type="entry name" value="HTH-type_Tx_Regulator"/>
</dbReference>
<dbReference type="Pfam" id="PF21351">
    <property type="entry name" value="TetR_C_41"/>
    <property type="match status" value="1"/>
</dbReference>
<dbReference type="Gene3D" id="1.10.357.10">
    <property type="entry name" value="Tetracycline Repressor, domain 2"/>
    <property type="match status" value="1"/>
</dbReference>
<dbReference type="InterPro" id="IPR023772">
    <property type="entry name" value="DNA-bd_HTH_TetR-type_CS"/>
</dbReference>